<dbReference type="EMBL" id="MFKT01000017">
    <property type="protein sequence ID" value="OGG53125.1"/>
    <property type="molecule type" value="Genomic_DNA"/>
</dbReference>
<evidence type="ECO:0000259" key="2">
    <source>
        <dbReference type="Pfam" id="PF22725"/>
    </source>
</evidence>
<sequence>MTTKIAQHRVLVSGAGSIGVRHLKNLRALGVTDLAFADPGPPSEGLSALQQEGSLQAFTEYEKALSEFKPTIVFLCSPTAFHIAQATLAARAGCHLFIEKPLSHSPDGIDALLSECEAHHLVTMVGCNWRFHPGSQLIKKLLAEGAIGDVLSARIRTASFLPHWRRAVPYKESYSADPKQGGVLLDCIHEIDLALWYFGAASLEFASVLPATSIGLTVDGLAELLLRHTSGALSSVHLSFVQRTWRRGCEIIGSEGTIQWELKSPPGASPQEDAAAKVLLYGADGALRESFPVAADRDAPYKEEIRHFLDAVARGEETAAPLSQGVSALMIALGAKRKLVS</sequence>
<evidence type="ECO:0008006" key="5">
    <source>
        <dbReference type="Google" id="ProtNLM"/>
    </source>
</evidence>
<dbReference type="STRING" id="1798480.A2851_00415"/>
<dbReference type="InterPro" id="IPR000683">
    <property type="entry name" value="Gfo/Idh/MocA-like_OxRdtase_N"/>
</dbReference>
<dbReference type="Pfam" id="PF01408">
    <property type="entry name" value="GFO_IDH_MocA"/>
    <property type="match status" value="1"/>
</dbReference>
<dbReference type="InterPro" id="IPR051450">
    <property type="entry name" value="Gfo/Idh/MocA_Oxidoreductases"/>
</dbReference>
<proteinExistence type="predicted"/>
<dbReference type="InterPro" id="IPR055170">
    <property type="entry name" value="GFO_IDH_MocA-like_dom"/>
</dbReference>
<reference evidence="3 4" key="1">
    <citation type="journal article" date="2016" name="Nat. Commun.">
        <title>Thousands of microbial genomes shed light on interconnected biogeochemical processes in an aquifer system.</title>
        <authorList>
            <person name="Anantharaman K."/>
            <person name="Brown C.T."/>
            <person name="Hug L.A."/>
            <person name="Sharon I."/>
            <person name="Castelle C.J."/>
            <person name="Probst A.J."/>
            <person name="Thomas B.C."/>
            <person name="Singh A."/>
            <person name="Wilkins M.J."/>
            <person name="Karaoz U."/>
            <person name="Brodie E.L."/>
            <person name="Williams K.H."/>
            <person name="Hubbard S.S."/>
            <person name="Banfield J.F."/>
        </authorList>
    </citation>
    <scope>NUCLEOTIDE SEQUENCE [LARGE SCALE GENOMIC DNA]</scope>
</reference>
<accession>A0A1F6CVG2</accession>
<gene>
    <name evidence="3" type="ORF">A2851_00415</name>
</gene>
<protein>
    <recommendedName>
        <fullName evidence="5">Gfo/Idh/MocA-like oxidoreductase N-terminal domain-containing protein</fullName>
    </recommendedName>
</protein>
<dbReference type="PANTHER" id="PTHR43377:SF1">
    <property type="entry name" value="BILIVERDIN REDUCTASE A"/>
    <property type="match status" value="1"/>
</dbReference>
<dbReference type="Gene3D" id="3.30.360.10">
    <property type="entry name" value="Dihydrodipicolinate Reductase, domain 2"/>
    <property type="match status" value="1"/>
</dbReference>
<dbReference type="GO" id="GO:0000166">
    <property type="term" value="F:nucleotide binding"/>
    <property type="evidence" value="ECO:0007669"/>
    <property type="project" value="InterPro"/>
</dbReference>
<feature type="domain" description="Gfo/Idh/MocA-like oxidoreductase N-terminal" evidence="1">
    <location>
        <begin position="9"/>
        <end position="126"/>
    </location>
</feature>
<evidence type="ECO:0000313" key="4">
    <source>
        <dbReference type="Proteomes" id="UP000176863"/>
    </source>
</evidence>
<dbReference type="InterPro" id="IPR036291">
    <property type="entry name" value="NAD(P)-bd_dom_sf"/>
</dbReference>
<comment type="caution">
    <text evidence="3">The sequence shown here is derived from an EMBL/GenBank/DDBJ whole genome shotgun (WGS) entry which is preliminary data.</text>
</comment>
<organism evidence="3 4">
    <name type="scientific">Candidatus Kaiserbacteria bacterium RIFCSPHIGHO2_01_FULL_53_29</name>
    <dbReference type="NCBI Taxonomy" id="1798480"/>
    <lineage>
        <taxon>Bacteria</taxon>
        <taxon>Candidatus Kaiseribacteriota</taxon>
    </lineage>
</organism>
<dbReference type="PANTHER" id="PTHR43377">
    <property type="entry name" value="BILIVERDIN REDUCTASE A"/>
    <property type="match status" value="1"/>
</dbReference>
<feature type="domain" description="GFO/IDH/MocA-like oxidoreductase" evidence="2">
    <location>
        <begin position="136"/>
        <end position="258"/>
    </location>
</feature>
<dbReference type="SUPFAM" id="SSF51735">
    <property type="entry name" value="NAD(P)-binding Rossmann-fold domains"/>
    <property type="match status" value="1"/>
</dbReference>
<dbReference type="Proteomes" id="UP000176863">
    <property type="component" value="Unassembled WGS sequence"/>
</dbReference>
<dbReference type="SUPFAM" id="SSF55347">
    <property type="entry name" value="Glyceraldehyde-3-phosphate dehydrogenase-like, C-terminal domain"/>
    <property type="match status" value="1"/>
</dbReference>
<evidence type="ECO:0000259" key="1">
    <source>
        <dbReference type="Pfam" id="PF01408"/>
    </source>
</evidence>
<dbReference type="Gene3D" id="3.40.50.720">
    <property type="entry name" value="NAD(P)-binding Rossmann-like Domain"/>
    <property type="match status" value="1"/>
</dbReference>
<dbReference type="AlphaFoldDB" id="A0A1F6CVG2"/>
<evidence type="ECO:0000313" key="3">
    <source>
        <dbReference type="EMBL" id="OGG53125.1"/>
    </source>
</evidence>
<dbReference type="Pfam" id="PF22725">
    <property type="entry name" value="GFO_IDH_MocA_C3"/>
    <property type="match status" value="1"/>
</dbReference>
<name>A0A1F6CVG2_9BACT</name>